<sequence>MTFQIKKSSSVAITWIFLVTLGYTLEGQLSVSSTFEKDDTQLLEFELTSTTVSTLEKGPKNQGISVEGKFAALIKNGQIEQFFSEESKDTSILNLRRGLTSFFQFKIEDGKFDENDSAGNCFGFYHSKSSTKYTKSKTFCTDWDMRMNPKVEGPLGVDMQNFHEIYYDLTQDSRSLFKLESIERHSVGLRAKEEVGSIVESSLTLKHVESGESVVITSLKDALEKYQEYSILSEIDGRASLVESQ</sequence>
<dbReference type="Gene3D" id="2.30.230.10">
    <property type="entry name" value="Lipovitellin, beta-sheet shell regions, chain A"/>
    <property type="match status" value="1"/>
</dbReference>
<evidence type="ECO:0000313" key="1">
    <source>
        <dbReference type="EnsemblMetazoa" id="MESCA001763-PA"/>
    </source>
</evidence>
<accession>T1GEJ8</accession>
<evidence type="ECO:0000313" key="2">
    <source>
        <dbReference type="Proteomes" id="UP000015102"/>
    </source>
</evidence>
<name>T1GEJ8_MEGSC</name>
<reference evidence="2" key="1">
    <citation type="submission" date="2013-02" db="EMBL/GenBank/DDBJ databases">
        <authorList>
            <person name="Hughes D."/>
        </authorList>
    </citation>
    <scope>NUCLEOTIDE SEQUENCE</scope>
    <source>
        <strain>Durham</strain>
        <strain evidence="2">NC isolate 2 -- Noor lab</strain>
    </source>
</reference>
<proteinExistence type="predicted"/>
<protein>
    <submittedName>
        <fullName evidence="1">Uncharacterized protein</fullName>
    </submittedName>
</protein>
<dbReference type="GO" id="GO:0005783">
    <property type="term" value="C:endoplasmic reticulum"/>
    <property type="evidence" value="ECO:0007669"/>
    <property type="project" value="TreeGrafter"/>
</dbReference>
<dbReference type="Proteomes" id="UP000015102">
    <property type="component" value="Unassembled WGS sequence"/>
</dbReference>
<dbReference type="PANTHER" id="PTHR13024:SF0">
    <property type="entry name" value="MICROSOMAL TRIACYLGLYCEROL TRANSFER PROTEIN"/>
    <property type="match status" value="1"/>
</dbReference>
<dbReference type="EMBL" id="CAQQ02178978">
    <property type="status" value="NOT_ANNOTATED_CDS"/>
    <property type="molecule type" value="Genomic_DNA"/>
</dbReference>
<reference evidence="1" key="2">
    <citation type="submission" date="2015-06" db="UniProtKB">
        <authorList>
            <consortium name="EnsemblMetazoa"/>
        </authorList>
    </citation>
    <scope>IDENTIFICATION</scope>
</reference>
<organism evidence="1 2">
    <name type="scientific">Megaselia scalaris</name>
    <name type="common">Humpbacked fly</name>
    <name type="synonym">Phora scalaris</name>
    <dbReference type="NCBI Taxonomy" id="36166"/>
    <lineage>
        <taxon>Eukaryota</taxon>
        <taxon>Metazoa</taxon>
        <taxon>Ecdysozoa</taxon>
        <taxon>Arthropoda</taxon>
        <taxon>Hexapoda</taxon>
        <taxon>Insecta</taxon>
        <taxon>Pterygota</taxon>
        <taxon>Neoptera</taxon>
        <taxon>Endopterygota</taxon>
        <taxon>Diptera</taxon>
        <taxon>Brachycera</taxon>
        <taxon>Muscomorpha</taxon>
        <taxon>Platypezoidea</taxon>
        <taxon>Phoridae</taxon>
        <taxon>Megaseliini</taxon>
        <taxon>Megaselia</taxon>
    </lineage>
</organism>
<dbReference type="GO" id="GO:0016323">
    <property type="term" value="C:basolateral plasma membrane"/>
    <property type="evidence" value="ECO:0007669"/>
    <property type="project" value="TreeGrafter"/>
</dbReference>
<dbReference type="PANTHER" id="PTHR13024">
    <property type="entry name" value="MICROSOMAL TRIGLYCERIDE TRANSFER PROTEIN, LARGE SUBUNIT"/>
    <property type="match status" value="1"/>
</dbReference>
<dbReference type="GO" id="GO:0005548">
    <property type="term" value="F:phospholipid transporter activity"/>
    <property type="evidence" value="ECO:0007669"/>
    <property type="project" value="InterPro"/>
</dbReference>
<dbReference type="STRING" id="36166.T1GEJ8"/>
<dbReference type="GO" id="GO:0005794">
    <property type="term" value="C:Golgi apparatus"/>
    <property type="evidence" value="ECO:0007669"/>
    <property type="project" value="TreeGrafter"/>
</dbReference>
<dbReference type="AlphaFoldDB" id="T1GEJ8"/>
<dbReference type="InterPro" id="IPR015816">
    <property type="entry name" value="Vitellinogen_b-sht_N"/>
</dbReference>
<dbReference type="InterPro" id="IPR015819">
    <property type="entry name" value="Lipid_transp_b-sht_shell"/>
</dbReference>
<dbReference type="SUPFAM" id="SSF56968">
    <property type="entry name" value="Lipovitellin-phosvitin complex, beta-sheet shell regions"/>
    <property type="match status" value="1"/>
</dbReference>
<keyword evidence="2" id="KW-1185">Reference proteome</keyword>
<dbReference type="InterPro" id="IPR039988">
    <property type="entry name" value="MTTP"/>
</dbReference>
<dbReference type="HOGENOM" id="CLU_1135901_0_0_1"/>
<dbReference type="GO" id="GO:0042157">
    <property type="term" value="P:lipoprotein metabolic process"/>
    <property type="evidence" value="ECO:0007669"/>
    <property type="project" value="TreeGrafter"/>
</dbReference>
<dbReference type="EnsemblMetazoa" id="MESCA001763-RA">
    <property type="protein sequence ID" value="MESCA001763-PA"/>
    <property type="gene ID" value="MESCA001763"/>
</dbReference>